<evidence type="ECO:0000259" key="15">
    <source>
        <dbReference type="SMART" id="SM00478"/>
    </source>
</evidence>
<dbReference type="InterPro" id="IPR012904">
    <property type="entry name" value="OGG_N"/>
</dbReference>
<evidence type="ECO:0000256" key="12">
    <source>
        <dbReference type="ARBA" id="ARBA00044632"/>
    </source>
</evidence>
<dbReference type="VEuPathDB" id="VectorBase:LLONM1_001907"/>
<dbReference type="Pfam" id="PF00730">
    <property type="entry name" value="HhH-GPD"/>
    <property type="match status" value="1"/>
</dbReference>
<evidence type="ECO:0000256" key="11">
    <source>
        <dbReference type="ARBA" id="ARBA00025652"/>
    </source>
</evidence>
<dbReference type="SUPFAM" id="SSF48150">
    <property type="entry name" value="DNA-glycosylase"/>
    <property type="match status" value="1"/>
</dbReference>
<keyword evidence="5" id="KW-0378">Hydrolase</keyword>
<evidence type="ECO:0000313" key="17">
    <source>
        <dbReference type="EnsemblMetazoa" id="LLOJ008212-PA"/>
    </source>
</evidence>
<evidence type="ECO:0000256" key="3">
    <source>
        <dbReference type="ARBA" id="ARBA00012720"/>
    </source>
</evidence>
<evidence type="ECO:0000256" key="10">
    <source>
        <dbReference type="ARBA" id="ARBA00023295"/>
    </source>
</evidence>
<evidence type="ECO:0000256" key="4">
    <source>
        <dbReference type="ARBA" id="ARBA00022763"/>
    </source>
</evidence>
<evidence type="ECO:0000256" key="7">
    <source>
        <dbReference type="ARBA" id="ARBA00023239"/>
    </source>
</evidence>
<dbReference type="GO" id="GO:0006285">
    <property type="term" value="P:base-excision repair, AP site formation"/>
    <property type="evidence" value="ECO:0007669"/>
    <property type="project" value="TreeGrafter"/>
</dbReference>
<dbReference type="EnsemblMetazoa" id="LLOJ008212-RA">
    <property type="protein sequence ID" value="LLOJ008212-PA"/>
    <property type="gene ID" value="LLOJ008212"/>
</dbReference>
<dbReference type="GO" id="GO:0140078">
    <property type="term" value="F:class I DNA-(apurinic or apyrimidinic site) endonuclease activity"/>
    <property type="evidence" value="ECO:0007669"/>
    <property type="project" value="UniProtKB-EC"/>
</dbReference>
<comment type="subcellular location">
    <subcellularLocation>
        <location evidence="1">Nucleus</location>
    </subcellularLocation>
</comment>
<keyword evidence="9" id="KW-0511">Multifunctional enzyme</keyword>
<dbReference type="InterPro" id="IPR052054">
    <property type="entry name" value="Oxidative_DNA_repair_enzyme"/>
</dbReference>
<evidence type="ECO:0000313" key="16">
    <source>
        <dbReference type="EMBL" id="MBC1168938.1"/>
    </source>
</evidence>
<name>A0A1B0CTL2_LUTLO</name>
<dbReference type="Gene3D" id="1.10.1670.10">
    <property type="entry name" value="Helix-hairpin-Helix base-excision DNA repair enzymes (C-terminal)"/>
    <property type="match status" value="1"/>
</dbReference>
<dbReference type="CDD" id="cd00056">
    <property type="entry name" value="ENDO3c"/>
    <property type="match status" value="1"/>
</dbReference>
<protein>
    <recommendedName>
        <fullName evidence="13">N-glycosylase/DNA lyase</fullName>
        <ecNumber evidence="3">4.2.99.18</ecNumber>
    </recommendedName>
</protein>
<dbReference type="EMBL" id="AJWK01027765">
    <property type="status" value="NOT_ANNOTATED_CDS"/>
    <property type="molecule type" value="Genomic_DNA"/>
</dbReference>
<dbReference type="Proteomes" id="UP000092461">
    <property type="component" value="Unassembled WGS sequence"/>
</dbReference>
<dbReference type="FunFam" id="1.10.340.30:FF:000006">
    <property type="entry name" value="N-glycosylase/DNA lyase isoform X2"/>
    <property type="match status" value="1"/>
</dbReference>
<dbReference type="FunFam" id="1.10.1670.10:FF:000005">
    <property type="entry name" value="N-glycosylase/DNA lyase OGG1"/>
    <property type="match status" value="1"/>
</dbReference>
<dbReference type="GO" id="GO:0034039">
    <property type="term" value="F:8-oxo-7,8-dihydroguanine DNA N-glycosylase activity"/>
    <property type="evidence" value="ECO:0007669"/>
    <property type="project" value="TreeGrafter"/>
</dbReference>
<dbReference type="GO" id="GO:0006289">
    <property type="term" value="P:nucleotide-excision repair"/>
    <property type="evidence" value="ECO:0007669"/>
    <property type="project" value="InterPro"/>
</dbReference>
<dbReference type="EC" id="4.2.99.18" evidence="3"/>
<reference evidence="17" key="3">
    <citation type="submission" date="2020-05" db="UniProtKB">
        <authorList>
            <consortium name="EnsemblMetazoa"/>
        </authorList>
    </citation>
    <scope>IDENTIFICATION</scope>
    <source>
        <strain evidence="17">Jacobina</strain>
    </source>
</reference>
<dbReference type="VEuPathDB" id="VectorBase:LLOJ008212"/>
<organism evidence="17 18">
    <name type="scientific">Lutzomyia longipalpis</name>
    <name type="common">Sand fly</name>
    <dbReference type="NCBI Taxonomy" id="7200"/>
    <lineage>
        <taxon>Eukaryota</taxon>
        <taxon>Metazoa</taxon>
        <taxon>Ecdysozoa</taxon>
        <taxon>Arthropoda</taxon>
        <taxon>Hexapoda</taxon>
        <taxon>Insecta</taxon>
        <taxon>Pterygota</taxon>
        <taxon>Neoptera</taxon>
        <taxon>Endopterygota</taxon>
        <taxon>Diptera</taxon>
        <taxon>Nematocera</taxon>
        <taxon>Psychodoidea</taxon>
        <taxon>Psychodidae</taxon>
        <taxon>Lutzomyia</taxon>
        <taxon>Lutzomyia</taxon>
    </lineage>
</organism>
<dbReference type="AlphaFoldDB" id="A0A1B0CTL2"/>
<dbReference type="InterPro" id="IPR011257">
    <property type="entry name" value="DNA_glycosylase"/>
</dbReference>
<evidence type="ECO:0000256" key="5">
    <source>
        <dbReference type="ARBA" id="ARBA00022801"/>
    </source>
</evidence>
<evidence type="ECO:0000256" key="13">
    <source>
        <dbReference type="ARBA" id="ARBA00073127"/>
    </source>
</evidence>
<dbReference type="PANTHER" id="PTHR10242">
    <property type="entry name" value="8-OXOGUANINE DNA GLYCOSYLASE"/>
    <property type="match status" value="1"/>
</dbReference>
<dbReference type="PANTHER" id="PTHR10242:SF2">
    <property type="entry name" value="N-GLYCOSYLASE_DNA LYASE"/>
    <property type="match status" value="1"/>
</dbReference>
<evidence type="ECO:0000256" key="14">
    <source>
        <dbReference type="SAM" id="MobiDB-lite"/>
    </source>
</evidence>
<dbReference type="GO" id="GO:0005634">
    <property type="term" value="C:nucleus"/>
    <property type="evidence" value="ECO:0007669"/>
    <property type="project" value="UniProtKB-SubCell"/>
</dbReference>
<feature type="region of interest" description="Disordered" evidence="14">
    <location>
        <begin position="289"/>
        <end position="311"/>
    </location>
</feature>
<evidence type="ECO:0000256" key="2">
    <source>
        <dbReference type="ARBA" id="ARBA00010679"/>
    </source>
</evidence>
<dbReference type="SUPFAM" id="SSF55945">
    <property type="entry name" value="TATA-box binding protein-like"/>
    <property type="match status" value="1"/>
</dbReference>
<dbReference type="GO" id="GO:0003684">
    <property type="term" value="F:damaged DNA binding"/>
    <property type="evidence" value="ECO:0007669"/>
    <property type="project" value="InterPro"/>
</dbReference>
<dbReference type="InterPro" id="IPR003265">
    <property type="entry name" value="HhH-GPD_domain"/>
</dbReference>
<keyword evidence="6" id="KW-0234">DNA repair</keyword>
<keyword evidence="4" id="KW-0227">DNA damage</keyword>
<keyword evidence="10" id="KW-0326">Glycosidase</keyword>
<evidence type="ECO:0000256" key="1">
    <source>
        <dbReference type="ARBA" id="ARBA00004123"/>
    </source>
</evidence>
<evidence type="ECO:0000313" key="18">
    <source>
        <dbReference type="Proteomes" id="UP000092461"/>
    </source>
</evidence>
<keyword evidence="7" id="KW-0456">Lyase</keyword>
<evidence type="ECO:0000256" key="9">
    <source>
        <dbReference type="ARBA" id="ARBA00023268"/>
    </source>
</evidence>
<comment type="catalytic activity">
    <reaction evidence="12">
        <text>2'-deoxyribonucleotide-(2'-deoxyribose 5'-phosphate)-2'-deoxyribonucleotide-DNA = a 3'-end 2'-deoxyribonucleotide-(2,3-dehydro-2,3-deoxyribose 5'-phosphate)-DNA + a 5'-end 5'-phospho-2'-deoxyribonucleoside-DNA + H(+)</text>
        <dbReference type="Rhea" id="RHEA:66592"/>
        <dbReference type="Rhea" id="RHEA-COMP:13180"/>
        <dbReference type="Rhea" id="RHEA-COMP:16897"/>
        <dbReference type="Rhea" id="RHEA-COMP:17067"/>
        <dbReference type="ChEBI" id="CHEBI:15378"/>
        <dbReference type="ChEBI" id="CHEBI:136412"/>
        <dbReference type="ChEBI" id="CHEBI:157695"/>
        <dbReference type="ChEBI" id="CHEBI:167181"/>
        <dbReference type="EC" id="4.2.99.18"/>
    </reaction>
</comment>
<feature type="compositionally biased region" description="Basic and acidic residues" evidence="14">
    <location>
        <begin position="289"/>
        <end position="303"/>
    </location>
</feature>
<proteinExistence type="inferred from homology"/>
<comment type="similarity">
    <text evidence="2">Belongs to the type-1 OGG1 family.</text>
</comment>
<keyword evidence="18" id="KW-1185">Reference proteome</keyword>
<dbReference type="EMBL" id="GITU01000235">
    <property type="protein sequence ID" value="MBC1168938.1"/>
    <property type="molecule type" value="Transcribed_RNA"/>
</dbReference>
<evidence type="ECO:0000256" key="8">
    <source>
        <dbReference type="ARBA" id="ARBA00023242"/>
    </source>
</evidence>
<feature type="domain" description="HhH-GPD" evidence="15">
    <location>
        <begin position="107"/>
        <end position="274"/>
    </location>
</feature>
<evidence type="ECO:0000256" key="6">
    <source>
        <dbReference type="ARBA" id="ARBA00023204"/>
    </source>
</evidence>
<keyword evidence="8" id="KW-0539">Nucleus</keyword>
<dbReference type="Pfam" id="PF07934">
    <property type="entry name" value="OGG_N"/>
    <property type="match status" value="1"/>
</dbReference>
<dbReference type="InterPro" id="IPR023170">
    <property type="entry name" value="HhH_base_excis_C"/>
</dbReference>
<dbReference type="SMART" id="SM00478">
    <property type="entry name" value="ENDO3c"/>
    <property type="match status" value="1"/>
</dbReference>
<reference evidence="16" key="2">
    <citation type="journal article" date="2020" name="BMC">
        <title>Leishmania infection induces a limited differential gene expression in the sand fly midgut.</title>
        <authorList>
            <person name="Coutinho-Abreu I.V."/>
            <person name="Serafim T.D."/>
            <person name="Meneses C."/>
            <person name="Kamhawi S."/>
            <person name="Oliveira F."/>
            <person name="Valenzuela J.G."/>
        </authorList>
    </citation>
    <scope>NUCLEOTIDE SEQUENCE</scope>
    <source>
        <strain evidence="16">Jacobina</strain>
        <tissue evidence="16">Midgut</tissue>
    </source>
</reference>
<comment type="function">
    <text evidence="11">DNA repair enzyme that incises DNA at 8-oxoG residues. Excises 7,8-dihydro-8-oxoguanine and 2,6-diamino-4-hydroxy-5-N-methylformamidopyrimidine (FAPY) from damaged DNA. Has a beta-lyase activity that nicks DNA 3' to the lesion.</text>
</comment>
<accession>A0A1B0CTL2</accession>
<reference evidence="18" key="1">
    <citation type="submission" date="2012-05" db="EMBL/GenBank/DDBJ databases">
        <title>Whole Genome Assembly of Lutzomyia longipalpis.</title>
        <authorList>
            <person name="Richards S."/>
            <person name="Qu C."/>
            <person name="Dillon R."/>
            <person name="Worley K."/>
            <person name="Scherer S."/>
            <person name="Batterton M."/>
            <person name="Taylor A."/>
            <person name="Hawes A."/>
            <person name="Hernandez B."/>
            <person name="Kovar C."/>
            <person name="Mandapat C."/>
            <person name="Pham C."/>
            <person name="Qu C."/>
            <person name="Jing C."/>
            <person name="Bess C."/>
            <person name="Bandaranaike D."/>
            <person name="Ngo D."/>
            <person name="Ongeri F."/>
            <person name="Arias F."/>
            <person name="Lara F."/>
            <person name="Weissenberger G."/>
            <person name="Kamau G."/>
            <person name="Han H."/>
            <person name="Shen H."/>
            <person name="Dinh H."/>
            <person name="Khalil I."/>
            <person name="Jones J."/>
            <person name="Shafer J."/>
            <person name="Jayaseelan J."/>
            <person name="Quiroz J."/>
            <person name="Blankenburg K."/>
            <person name="Nguyen L."/>
            <person name="Jackson L."/>
            <person name="Francisco L."/>
            <person name="Tang L.-Y."/>
            <person name="Pu L.-L."/>
            <person name="Perales L."/>
            <person name="Lorensuhewa L."/>
            <person name="Munidasa M."/>
            <person name="Coyle M."/>
            <person name="Taylor M."/>
            <person name="Puazo M."/>
            <person name="Firestine M."/>
            <person name="Scheel M."/>
            <person name="Javaid M."/>
            <person name="Wang M."/>
            <person name="Li M."/>
            <person name="Tabassum N."/>
            <person name="Saada N."/>
            <person name="Osuji N."/>
            <person name="Aqrawi P."/>
            <person name="Fu Q."/>
            <person name="Thornton R."/>
            <person name="Raj R."/>
            <person name="Goodspeed R."/>
            <person name="Mata R."/>
            <person name="Najjar R."/>
            <person name="Gubbala S."/>
            <person name="Lee S."/>
            <person name="Denson S."/>
            <person name="Patil S."/>
            <person name="Macmil S."/>
            <person name="Qi S."/>
            <person name="Matskevitch T."/>
            <person name="Palculict T."/>
            <person name="Mathew T."/>
            <person name="Vee V."/>
            <person name="Velamala V."/>
            <person name="Korchina V."/>
            <person name="Cai W."/>
            <person name="Liu W."/>
            <person name="Dai W."/>
            <person name="Zou X."/>
            <person name="Zhu Y."/>
            <person name="Zhang Y."/>
            <person name="Wu Y.-Q."/>
            <person name="Xin Y."/>
            <person name="Nazarath L."/>
            <person name="Kovar C."/>
            <person name="Han Y."/>
            <person name="Muzny D."/>
            <person name="Gibbs R."/>
        </authorList>
    </citation>
    <scope>NUCLEOTIDE SEQUENCE [LARGE SCALE GENOMIC DNA]</scope>
    <source>
        <strain evidence="18">Jacobina</strain>
    </source>
</reference>
<sequence length="311" mass="35801">MGNILWLLRQTDTHLQYKILGESPYTNFQRMKIPKPPEEVQSSKDLLYPVEYYEDLLAMYFRLNVDLDALYTNWCKAHNHFKTTASHFHGIRVLNQDPVENLFSFICSQNNHISRISSMVEKLCTKYGKKICDYEGNAFHAFPDVESLAQKNIESDLRSNGFGYRAKYFQKSAQQIIQKGGLIWFGKLENMDYKDARAELMSLTGIGPKVADCICLMSLNHLEAIPVDTHVYQIAGAHYLKKLPKNKSVTAKIYLEIGDEFRRIYGQEAGWAQTVLFCSDLRQFKPENAQKRKIESKNDEDSLPKTSKSSS</sequence>
<dbReference type="Gene3D" id="1.10.340.30">
    <property type="entry name" value="Hypothetical protein, domain 2"/>
    <property type="match status" value="1"/>
</dbReference>